<comment type="caution">
    <text evidence="1">The sequence shown here is derived from an EMBL/GenBank/DDBJ whole genome shotgun (WGS) entry which is preliminary data.</text>
</comment>
<keyword evidence="2" id="KW-1185">Reference proteome</keyword>
<reference evidence="1 2" key="1">
    <citation type="journal article" date="2020" name="Cell">
        <title>Large-Scale Comparative Analyses of Tick Genomes Elucidate Their Genetic Diversity and Vector Capacities.</title>
        <authorList>
            <consortium name="Tick Genome and Microbiome Consortium (TIGMIC)"/>
            <person name="Jia N."/>
            <person name="Wang J."/>
            <person name="Shi W."/>
            <person name="Du L."/>
            <person name="Sun Y."/>
            <person name="Zhan W."/>
            <person name="Jiang J.F."/>
            <person name="Wang Q."/>
            <person name="Zhang B."/>
            <person name="Ji P."/>
            <person name="Bell-Sakyi L."/>
            <person name="Cui X.M."/>
            <person name="Yuan T.T."/>
            <person name="Jiang B.G."/>
            <person name="Yang W.F."/>
            <person name="Lam T.T."/>
            <person name="Chang Q.C."/>
            <person name="Ding S.J."/>
            <person name="Wang X.J."/>
            <person name="Zhu J.G."/>
            <person name="Ruan X.D."/>
            <person name="Zhao L."/>
            <person name="Wei J.T."/>
            <person name="Ye R.Z."/>
            <person name="Que T.C."/>
            <person name="Du C.H."/>
            <person name="Zhou Y.H."/>
            <person name="Cheng J.X."/>
            <person name="Dai P.F."/>
            <person name="Guo W.B."/>
            <person name="Han X.H."/>
            <person name="Huang E.J."/>
            <person name="Li L.F."/>
            <person name="Wei W."/>
            <person name="Gao Y.C."/>
            <person name="Liu J.Z."/>
            <person name="Shao H.Z."/>
            <person name="Wang X."/>
            <person name="Wang C.C."/>
            <person name="Yang T.C."/>
            <person name="Huo Q.B."/>
            <person name="Li W."/>
            <person name="Chen H.Y."/>
            <person name="Chen S.E."/>
            <person name="Zhou L.G."/>
            <person name="Ni X.B."/>
            <person name="Tian J.H."/>
            <person name="Sheng Y."/>
            <person name="Liu T."/>
            <person name="Pan Y.S."/>
            <person name="Xia L.Y."/>
            <person name="Li J."/>
            <person name="Zhao F."/>
            <person name="Cao W.C."/>
        </authorList>
    </citation>
    <scope>NUCLEOTIDE SEQUENCE [LARGE SCALE GENOMIC DNA]</scope>
    <source>
        <strain evidence="1">Iper-2018</strain>
    </source>
</reference>
<name>A0AC60NZH2_IXOPE</name>
<proteinExistence type="predicted"/>
<dbReference type="EMBL" id="JABSTQ010011338">
    <property type="protein sequence ID" value="KAG0412552.1"/>
    <property type="molecule type" value="Genomic_DNA"/>
</dbReference>
<gene>
    <name evidence="1" type="ORF">HPB47_010311</name>
</gene>
<dbReference type="Proteomes" id="UP000805193">
    <property type="component" value="Unassembled WGS sequence"/>
</dbReference>
<sequence length="479" mass="53984">MSCSRLLCRDVYLGESHIFLFSGDSENSGCDDTHREGVVSAGALFLTSYLENGKIAAARNLSEVRLLKEQADVTAHSGYFTIDKNLGSHLFFLFVRAQEDSHTAPLLLWLQGGPGKSSLFGQFLDNGPLGIDATGRLYRRHPTIQKNMNIIYLDEPVGAGFSYTEDPRGYVKTLGQMSESMEKFLQQFLSMFPEFRNRDFYIAGESYGARATVGISHLLQTTNPDEVPLKLRGVICGVGFLGPILDTMDSTQFLFYSGMLDERGAQLFSERFKLLRNLVRANATAALGLLTKTIGAERGPRSRHTLFQNLTGYNSHSSAIVEDTPDEFKQFYKFAATPEFKRAFHVDEDRVLDAQRKIVTLYLAQQDMLADISDRLQDLLNDQRVLLYTGQMDTLFPAANLEKYFKSLRWDGADEFRNATRTPWHTRCEPRRFAGYVTSVRNMNYVQVARAGHHAAFDEPAAVYDMMDRFFGNGRPSCS</sequence>
<protein>
    <submittedName>
        <fullName evidence="1">Uncharacterized protein</fullName>
    </submittedName>
</protein>
<accession>A0AC60NZH2</accession>
<evidence type="ECO:0000313" key="2">
    <source>
        <dbReference type="Proteomes" id="UP000805193"/>
    </source>
</evidence>
<evidence type="ECO:0000313" key="1">
    <source>
        <dbReference type="EMBL" id="KAG0412552.1"/>
    </source>
</evidence>
<organism evidence="1 2">
    <name type="scientific">Ixodes persulcatus</name>
    <name type="common">Taiga tick</name>
    <dbReference type="NCBI Taxonomy" id="34615"/>
    <lineage>
        <taxon>Eukaryota</taxon>
        <taxon>Metazoa</taxon>
        <taxon>Ecdysozoa</taxon>
        <taxon>Arthropoda</taxon>
        <taxon>Chelicerata</taxon>
        <taxon>Arachnida</taxon>
        <taxon>Acari</taxon>
        <taxon>Parasitiformes</taxon>
        <taxon>Ixodida</taxon>
        <taxon>Ixodoidea</taxon>
        <taxon>Ixodidae</taxon>
        <taxon>Ixodinae</taxon>
        <taxon>Ixodes</taxon>
    </lineage>
</organism>